<keyword evidence="3" id="KW-1185">Reference proteome</keyword>
<reference evidence="2" key="1">
    <citation type="submission" date="2021-01" db="EMBL/GenBank/DDBJ databases">
        <title>Whole genome shotgun sequence of Virgisporangium aliadipatigenens NBRC 105644.</title>
        <authorList>
            <person name="Komaki H."/>
            <person name="Tamura T."/>
        </authorList>
    </citation>
    <scope>NUCLEOTIDE SEQUENCE</scope>
    <source>
        <strain evidence="2">NBRC 105644</strain>
    </source>
</reference>
<dbReference type="SUPFAM" id="SSF51419">
    <property type="entry name" value="PLP-binding barrel"/>
    <property type="match status" value="1"/>
</dbReference>
<evidence type="ECO:0000259" key="1">
    <source>
        <dbReference type="Pfam" id="PF01168"/>
    </source>
</evidence>
<accession>A0A8J3YW94</accession>
<dbReference type="Pfam" id="PF01168">
    <property type="entry name" value="Ala_racemase_N"/>
    <property type="match status" value="1"/>
</dbReference>
<dbReference type="InterPro" id="IPR001608">
    <property type="entry name" value="Ala_racemase_N"/>
</dbReference>
<proteinExistence type="predicted"/>
<dbReference type="CDD" id="cd06813">
    <property type="entry name" value="PLPDE_III_DSD_D-TA_like_2"/>
    <property type="match status" value="1"/>
</dbReference>
<protein>
    <submittedName>
        <fullName evidence="2">Alanine racemase</fullName>
    </submittedName>
</protein>
<dbReference type="Proteomes" id="UP000619260">
    <property type="component" value="Unassembled WGS sequence"/>
</dbReference>
<dbReference type="GO" id="GO:0036088">
    <property type="term" value="P:D-serine catabolic process"/>
    <property type="evidence" value="ECO:0007669"/>
    <property type="project" value="TreeGrafter"/>
</dbReference>
<gene>
    <name evidence="2" type="ORF">Val02_87280</name>
</gene>
<dbReference type="GO" id="GO:0008721">
    <property type="term" value="F:D-serine ammonia-lyase activity"/>
    <property type="evidence" value="ECO:0007669"/>
    <property type="project" value="TreeGrafter"/>
</dbReference>
<dbReference type="Gene3D" id="3.20.20.10">
    <property type="entry name" value="Alanine racemase"/>
    <property type="match status" value="1"/>
</dbReference>
<feature type="domain" description="Alanine racemase N-terminal" evidence="1">
    <location>
        <begin position="25"/>
        <end position="274"/>
    </location>
</feature>
<evidence type="ECO:0000313" key="2">
    <source>
        <dbReference type="EMBL" id="GIJ51842.1"/>
    </source>
</evidence>
<dbReference type="PANTHER" id="PTHR28004:SF2">
    <property type="entry name" value="D-SERINE DEHYDRATASE"/>
    <property type="match status" value="1"/>
</dbReference>
<dbReference type="EMBL" id="BOPF01000055">
    <property type="protein sequence ID" value="GIJ51842.1"/>
    <property type="molecule type" value="Genomic_DNA"/>
</dbReference>
<dbReference type="InterPro" id="IPR051466">
    <property type="entry name" value="D-amino_acid_metab_enzyme"/>
</dbReference>
<dbReference type="InterPro" id="IPR029066">
    <property type="entry name" value="PLP-binding_barrel"/>
</dbReference>
<dbReference type="PANTHER" id="PTHR28004">
    <property type="entry name" value="ZGC:162816-RELATED"/>
    <property type="match status" value="1"/>
</dbReference>
<dbReference type="RefSeq" id="WP_203905233.1">
    <property type="nucleotide sequence ID" value="NZ_BOPF01000055.1"/>
</dbReference>
<organism evidence="2 3">
    <name type="scientific">Virgisporangium aliadipatigenens</name>
    <dbReference type="NCBI Taxonomy" id="741659"/>
    <lineage>
        <taxon>Bacteria</taxon>
        <taxon>Bacillati</taxon>
        <taxon>Actinomycetota</taxon>
        <taxon>Actinomycetes</taxon>
        <taxon>Micromonosporales</taxon>
        <taxon>Micromonosporaceae</taxon>
        <taxon>Virgisporangium</taxon>
    </lineage>
</organism>
<evidence type="ECO:0000313" key="3">
    <source>
        <dbReference type="Proteomes" id="UP000619260"/>
    </source>
</evidence>
<comment type="caution">
    <text evidence="2">The sequence shown here is derived from an EMBL/GenBank/DDBJ whole genome shotgun (WGS) entry which is preliminary data.</text>
</comment>
<name>A0A8J3YW94_9ACTN</name>
<sequence length="400" mass="42370">MTPADALYDRFERATAALPSPVGIVDLASFDANADVLVARAAGKPLRLASKSVRNREALRRVLARPGWRGILAYTLPEALWLTGSGVTDDAVVGYPTADRVAIATLAADERAAATVTLMIDDPAQLDLVDSVVGPTRRPTIRVCLELDASWRPSKQVHVGVRRSPVHGAAQAGALAAEIVKRPGFRLVGMMSYEAQIAGLGDAPPGRPLRAVAIRLMQSRSQKDLWERRQRAVAAVREHAELEFVNGGGTGSVAATTTDSSVTEIAAGSGLYGPTLFDGYRAWQPHPSAFFGLSVVRRPTPGIATVLGGGWVASGEASPTRQPSPVLPAGLELIPLEGAGEVQTPLTGPGASRLRIGDRVWFRHAKAGELCEHLPALHVVEGDAVTAEWPTYRGEGMSFL</sequence>
<dbReference type="AlphaFoldDB" id="A0A8J3YW94"/>